<sequence length="186" mass="20948">MCDLTDLGEDICTNLAIPKTSNNRDNHVKINQPVKKIIFEYDNTDIDENLVSTSSQAKEYMNLKSEVEEEEVDINDNFSAIKEKSTFKPLSKYLRQNKFEDFALAVKTGKDAVLSRVPIQLVTFLSNMGNIMYIGETSNITVSDINVEDVCTDLYNNFTLKPDGWDDILNNVRKKSNNGVDGPKPG</sequence>
<dbReference type="Proteomes" id="UP001211065">
    <property type="component" value="Unassembled WGS sequence"/>
</dbReference>
<gene>
    <name evidence="1" type="ORF">HK099_007807</name>
</gene>
<evidence type="ECO:0000313" key="1">
    <source>
        <dbReference type="EMBL" id="KAJ3212081.1"/>
    </source>
</evidence>
<reference evidence="1" key="1">
    <citation type="submission" date="2020-05" db="EMBL/GenBank/DDBJ databases">
        <title>Phylogenomic resolution of chytrid fungi.</title>
        <authorList>
            <person name="Stajich J.E."/>
            <person name="Amses K."/>
            <person name="Simmons R."/>
            <person name="Seto K."/>
            <person name="Myers J."/>
            <person name="Bonds A."/>
            <person name="Quandt C.A."/>
            <person name="Barry K."/>
            <person name="Liu P."/>
            <person name="Grigoriev I."/>
            <person name="Longcore J.E."/>
            <person name="James T.Y."/>
        </authorList>
    </citation>
    <scope>NUCLEOTIDE SEQUENCE</scope>
    <source>
        <strain evidence="1">JEL0476</strain>
    </source>
</reference>
<keyword evidence="2" id="KW-1185">Reference proteome</keyword>
<organism evidence="1 2">
    <name type="scientific">Clydaea vesicula</name>
    <dbReference type="NCBI Taxonomy" id="447962"/>
    <lineage>
        <taxon>Eukaryota</taxon>
        <taxon>Fungi</taxon>
        <taxon>Fungi incertae sedis</taxon>
        <taxon>Chytridiomycota</taxon>
        <taxon>Chytridiomycota incertae sedis</taxon>
        <taxon>Chytridiomycetes</taxon>
        <taxon>Lobulomycetales</taxon>
        <taxon>Lobulomycetaceae</taxon>
        <taxon>Clydaea</taxon>
    </lineage>
</organism>
<dbReference type="AlphaFoldDB" id="A0AAD5XTE7"/>
<name>A0AAD5XTE7_9FUNG</name>
<proteinExistence type="predicted"/>
<evidence type="ECO:0000313" key="2">
    <source>
        <dbReference type="Proteomes" id="UP001211065"/>
    </source>
</evidence>
<accession>A0AAD5XTE7</accession>
<protein>
    <submittedName>
        <fullName evidence="1">Uncharacterized protein</fullName>
    </submittedName>
</protein>
<comment type="caution">
    <text evidence="1">The sequence shown here is derived from an EMBL/GenBank/DDBJ whole genome shotgun (WGS) entry which is preliminary data.</text>
</comment>
<dbReference type="EMBL" id="JADGJW010000796">
    <property type="protein sequence ID" value="KAJ3212081.1"/>
    <property type="molecule type" value="Genomic_DNA"/>
</dbReference>